<dbReference type="GeneTree" id="ENSGT00940000153432"/>
<dbReference type="PANTHER" id="PTHR23254">
    <property type="entry name" value="EIF4G DOMAIN PROTEIN"/>
    <property type="match status" value="1"/>
</dbReference>
<keyword evidence="5" id="KW-0539">Nucleus</keyword>
<keyword evidence="4" id="KW-0810">Translation regulation</keyword>
<evidence type="ECO:0000256" key="8">
    <source>
        <dbReference type="ARBA" id="ARBA00038641"/>
    </source>
</evidence>
<dbReference type="HOGENOM" id="CLU_081010_1_0_1"/>
<dbReference type="InterPro" id="IPR003890">
    <property type="entry name" value="MIF4G-like_typ-3"/>
</dbReference>
<dbReference type="GO" id="GO:0005829">
    <property type="term" value="C:cytosol"/>
    <property type="evidence" value="ECO:0000318"/>
    <property type="project" value="GO_Central"/>
</dbReference>
<dbReference type="AlphaFoldDB" id="F6TN36"/>
<keyword evidence="3" id="KW-0963">Cytoplasm</keyword>
<evidence type="ECO:0000256" key="1">
    <source>
        <dbReference type="ARBA" id="ARBA00004123"/>
    </source>
</evidence>
<dbReference type="GO" id="GO:0006446">
    <property type="term" value="P:regulation of translational initiation"/>
    <property type="evidence" value="ECO:0000318"/>
    <property type="project" value="GO_Central"/>
</dbReference>
<dbReference type="Proteomes" id="UP000008144">
    <property type="component" value="Chromosome 5"/>
</dbReference>
<accession>F6TN36</accession>
<dbReference type="Gene3D" id="1.25.40.180">
    <property type="match status" value="1"/>
</dbReference>
<proteinExistence type="inferred from homology"/>
<dbReference type="OMA" id="DAGHICY"/>
<reference evidence="11" key="1">
    <citation type="journal article" date="2002" name="Science">
        <title>The draft genome of Ciona intestinalis: insights into chordate and vertebrate origins.</title>
        <authorList>
            <person name="Dehal P."/>
            <person name="Satou Y."/>
            <person name="Campbell R.K."/>
            <person name="Chapman J."/>
            <person name="Degnan B."/>
            <person name="De Tomaso A."/>
            <person name="Davidson B."/>
            <person name="Di Gregorio A."/>
            <person name="Gelpke M."/>
            <person name="Goodstein D.M."/>
            <person name="Harafuji N."/>
            <person name="Hastings K.E."/>
            <person name="Ho I."/>
            <person name="Hotta K."/>
            <person name="Huang W."/>
            <person name="Kawashima T."/>
            <person name="Lemaire P."/>
            <person name="Martinez D."/>
            <person name="Meinertzhagen I.A."/>
            <person name="Necula S."/>
            <person name="Nonaka M."/>
            <person name="Putnam N."/>
            <person name="Rash S."/>
            <person name="Saiga H."/>
            <person name="Satake M."/>
            <person name="Terry A."/>
            <person name="Yamada L."/>
            <person name="Wang H.G."/>
            <person name="Awazu S."/>
            <person name="Azumi K."/>
            <person name="Boore J."/>
            <person name="Branno M."/>
            <person name="Chin-Bow S."/>
            <person name="DeSantis R."/>
            <person name="Doyle S."/>
            <person name="Francino P."/>
            <person name="Keys D.N."/>
            <person name="Haga S."/>
            <person name="Hayashi H."/>
            <person name="Hino K."/>
            <person name="Imai K.S."/>
            <person name="Inaba K."/>
            <person name="Kano S."/>
            <person name="Kobayashi K."/>
            <person name="Kobayashi M."/>
            <person name="Lee B.I."/>
            <person name="Makabe K.W."/>
            <person name="Manohar C."/>
            <person name="Matassi G."/>
            <person name="Medina M."/>
            <person name="Mochizuki Y."/>
            <person name="Mount S."/>
            <person name="Morishita T."/>
            <person name="Miura S."/>
            <person name="Nakayama A."/>
            <person name="Nishizaka S."/>
            <person name="Nomoto H."/>
            <person name="Ohta F."/>
            <person name="Oishi K."/>
            <person name="Rigoutsos I."/>
            <person name="Sano M."/>
            <person name="Sasaki A."/>
            <person name="Sasakura Y."/>
            <person name="Shoguchi E."/>
            <person name="Shin-i T."/>
            <person name="Spagnuolo A."/>
            <person name="Stainier D."/>
            <person name="Suzuki M.M."/>
            <person name="Tassy O."/>
            <person name="Takatori N."/>
            <person name="Tokuoka M."/>
            <person name="Yagi K."/>
            <person name="Yoshizaki F."/>
            <person name="Wada S."/>
            <person name="Zhang C."/>
            <person name="Hyatt P.D."/>
            <person name="Larimer F."/>
            <person name="Detter C."/>
            <person name="Doggett N."/>
            <person name="Glavina T."/>
            <person name="Hawkins T."/>
            <person name="Richardson P."/>
            <person name="Lucas S."/>
            <person name="Kohara Y."/>
            <person name="Levine M."/>
            <person name="Satoh N."/>
            <person name="Rokhsar D.S."/>
        </authorList>
    </citation>
    <scope>NUCLEOTIDE SEQUENCE [LARGE SCALE GENOMIC DNA]</scope>
</reference>
<dbReference type="FunCoup" id="F6TN36">
    <property type="interactions" value="16"/>
</dbReference>
<evidence type="ECO:0000256" key="5">
    <source>
        <dbReference type="ARBA" id="ARBA00023242"/>
    </source>
</evidence>
<comment type="similarity">
    <text evidence="7">Belongs to the MIF4GD family.</text>
</comment>
<dbReference type="GO" id="GO:0008494">
    <property type="term" value="F:translation activator activity"/>
    <property type="evidence" value="ECO:0000318"/>
    <property type="project" value="GO_Central"/>
</dbReference>
<dbReference type="Pfam" id="PF02854">
    <property type="entry name" value="MIF4G"/>
    <property type="match status" value="1"/>
</dbReference>
<evidence type="ECO:0000259" key="9">
    <source>
        <dbReference type="Pfam" id="PF02854"/>
    </source>
</evidence>
<dbReference type="InterPro" id="IPR016024">
    <property type="entry name" value="ARM-type_fold"/>
</dbReference>
<dbReference type="SUPFAM" id="SSF48371">
    <property type="entry name" value="ARM repeat"/>
    <property type="match status" value="1"/>
</dbReference>
<reference evidence="10" key="2">
    <citation type="journal article" date="2008" name="Genome Biol.">
        <title>Improved genome assembly and evidence-based global gene model set for the chordate Ciona intestinalis: new insight into intron and operon populations.</title>
        <authorList>
            <person name="Satou Y."/>
            <person name="Mineta K."/>
            <person name="Ogasawara M."/>
            <person name="Sasakura Y."/>
            <person name="Shoguchi E."/>
            <person name="Ueno K."/>
            <person name="Yamada L."/>
            <person name="Matsumoto J."/>
            <person name="Wasserscheid J."/>
            <person name="Dewar K."/>
            <person name="Wiley G.B."/>
            <person name="Macmil S.L."/>
            <person name="Roe B.A."/>
            <person name="Zeller R.W."/>
            <person name="Hastings K.E."/>
            <person name="Lemaire P."/>
            <person name="Lindquist E."/>
            <person name="Endo T."/>
            <person name="Hotta K."/>
            <person name="Inaba K."/>
        </authorList>
    </citation>
    <scope>NUCLEOTIDE SEQUENCE [LARGE SCALE GENOMIC DNA]</scope>
    <source>
        <strain evidence="10">wild type</strain>
    </source>
</reference>
<reference evidence="10" key="3">
    <citation type="submission" date="2025-08" db="UniProtKB">
        <authorList>
            <consortium name="Ensembl"/>
        </authorList>
    </citation>
    <scope>IDENTIFICATION</scope>
</reference>
<name>F6TN36_CIOIN</name>
<reference evidence="10" key="4">
    <citation type="submission" date="2025-09" db="UniProtKB">
        <authorList>
            <consortium name="Ensembl"/>
        </authorList>
    </citation>
    <scope>IDENTIFICATION</scope>
</reference>
<evidence type="ECO:0000313" key="10">
    <source>
        <dbReference type="Ensembl" id="ENSCINP00000005816.3"/>
    </source>
</evidence>
<evidence type="ECO:0000313" key="11">
    <source>
        <dbReference type="Proteomes" id="UP000008144"/>
    </source>
</evidence>
<comment type="subcellular location">
    <subcellularLocation>
        <location evidence="2">Cytoplasm</location>
    </subcellularLocation>
    <subcellularLocation>
        <location evidence="1">Nucleus</location>
    </subcellularLocation>
</comment>
<comment type="function">
    <text evidence="6">Functions in replication-dependent translation of histone mRNAs which differ from other eukaryotic mRNAs in that they do not end with a poly-A tail but a stem-loop. May participate in circularizing those mRNAs specifically enhancing their translation.</text>
</comment>
<dbReference type="FunFam" id="1.25.40.180:FF:000189">
    <property type="match status" value="1"/>
</dbReference>
<dbReference type="STRING" id="7719.ENSCINP00000005816"/>
<feature type="domain" description="MIF4G" evidence="9">
    <location>
        <begin position="10"/>
        <end position="208"/>
    </location>
</feature>
<dbReference type="InParanoid" id="F6TN36"/>
<evidence type="ECO:0000256" key="2">
    <source>
        <dbReference type="ARBA" id="ARBA00004496"/>
    </source>
</evidence>
<protein>
    <recommendedName>
        <fullName evidence="9">MIF4G domain-containing protein</fullName>
    </recommendedName>
</protein>
<comment type="subunit">
    <text evidence="8">Interacts with eif4g1, eif4g2 and slbp; probably tethered by SLBP to the 3'-end of mRNAs ending with the histone stem-loop, it also interacts with eif4g1 which is bound to their 5'-end.</text>
</comment>
<evidence type="ECO:0000256" key="3">
    <source>
        <dbReference type="ARBA" id="ARBA00022490"/>
    </source>
</evidence>
<dbReference type="InterPro" id="IPR051367">
    <property type="entry name" value="mRNA_TranslReg/HistoneTransl"/>
</dbReference>
<sequence length="228" mass="26461">LTDSLKQNINKIECTPEMQTLIYDAVLNPNKLNEHAWVKLVESVTIKATQNLSHGRAAAKICNDIAQTEQRLAETTGKEKVFRKTLLNQLQSVYTRHKENQYRNVDTWVGFVNFLCSVFDVLQINNMPLMVLISPVYEVLNILTEERFIEKEIAIQCLVTQLQFIGEEIEKHNKAKMKDLVKQLNKMFLSDKTSQLSRLMLLEIIELQCGGWKLSRDAYAYYYEEVVK</sequence>
<evidence type="ECO:0000256" key="7">
    <source>
        <dbReference type="ARBA" id="ARBA00038204"/>
    </source>
</evidence>
<evidence type="ECO:0000256" key="4">
    <source>
        <dbReference type="ARBA" id="ARBA00022845"/>
    </source>
</evidence>
<dbReference type="EMBL" id="EAAA01002201">
    <property type="status" value="NOT_ANNOTATED_CDS"/>
    <property type="molecule type" value="Genomic_DNA"/>
</dbReference>
<dbReference type="PANTHER" id="PTHR23254:SF17">
    <property type="entry name" value="MIF4G DOMAIN-CONTAINING PROTEIN"/>
    <property type="match status" value="1"/>
</dbReference>
<dbReference type="GO" id="GO:0003723">
    <property type="term" value="F:RNA binding"/>
    <property type="evidence" value="ECO:0007669"/>
    <property type="project" value="InterPro"/>
</dbReference>
<organism evidence="10 11">
    <name type="scientific">Ciona intestinalis</name>
    <name type="common">Transparent sea squirt</name>
    <name type="synonym">Ascidia intestinalis</name>
    <dbReference type="NCBI Taxonomy" id="7719"/>
    <lineage>
        <taxon>Eukaryota</taxon>
        <taxon>Metazoa</taxon>
        <taxon>Chordata</taxon>
        <taxon>Tunicata</taxon>
        <taxon>Ascidiacea</taxon>
        <taxon>Phlebobranchia</taxon>
        <taxon>Cionidae</taxon>
        <taxon>Ciona</taxon>
    </lineage>
</organism>
<keyword evidence="11" id="KW-1185">Reference proteome</keyword>
<dbReference type="GO" id="GO:0005634">
    <property type="term" value="C:nucleus"/>
    <property type="evidence" value="ECO:0007669"/>
    <property type="project" value="UniProtKB-SubCell"/>
</dbReference>
<evidence type="ECO:0000256" key="6">
    <source>
        <dbReference type="ARBA" id="ARBA00037643"/>
    </source>
</evidence>
<dbReference type="Ensembl" id="ENSCINT00000005816.3">
    <property type="protein sequence ID" value="ENSCINP00000005816.3"/>
    <property type="gene ID" value="ENSCING00000012145.2"/>
</dbReference>